<accession>A0A165IE99</accession>
<keyword evidence="3 10" id="KW-0812">Transmembrane</keyword>
<dbReference type="PANTHER" id="PTHR12825">
    <property type="entry name" value="BNIP1-RELATED"/>
    <property type="match status" value="1"/>
</dbReference>
<gene>
    <name evidence="12" type="ORF">CALCODRAFT_422995</name>
</gene>
<reference evidence="12 13" key="1">
    <citation type="journal article" date="2016" name="Mol. Biol. Evol.">
        <title>Comparative Genomics of Early-Diverging Mushroom-Forming Fungi Provides Insights into the Origins of Lignocellulose Decay Capabilities.</title>
        <authorList>
            <person name="Nagy L.G."/>
            <person name="Riley R."/>
            <person name="Tritt A."/>
            <person name="Adam C."/>
            <person name="Daum C."/>
            <person name="Floudas D."/>
            <person name="Sun H."/>
            <person name="Yadav J.S."/>
            <person name="Pangilinan J."/>
            <person name="Larsson K.H."/>
            <person name="Matsuura K."/>
            <person name="Barry K."/>
            <person name="Labutti K."/>
            <person name="Kuo R."/>
            <person name="Ohm R.A."/>
            <person name="Bhattacharya S.S."/>
            <person name="Shirouzu T."/>
            <person name="Yoshinaga Y."/>
            <person name="Martin F.M."/>
            <person name="Grigoriev I.V."/>
            <person name="Hibbett D.S."/>
        </authorList>
    </citation>
    <scope>NUCLEOTIDE SEQUENCE [LARGE SCALE GENOMIC DNA]</scope>
    <source>
        <strain evidence="12 13">HHB12733</strain>
    </source>
</reference>
<keyword evidence="5" id="KW-0931">ER-Golgi transport</keyword>
<feature type="non-terminal residue" evidence="12">
    <location>
        <position position="252"/>
    </location>
</feature>
<comment type="similarity">
    <text evidence="9">Belongs to the SEC20 family.</text>
</comment>
<dbReference type="OrthoDB" id="46868at2759"/>
<evidence type="ECO:0000256" key="2">
    <source>
        <dbReference type="ARBA" id="ARBA00022448"/>
    </source>
</evidence>
<keyword evidence="6 10" id="KW-1133">Transmembrane helix</keyword>
<feature type="transmembrane region" description="Helical" evidence="10">
    <location>
        <begin position="215"/>
        <end position="232"/>
    </location>
</feature>
<dbReference type="GO" id="GO:0005789">
    <property type="term" value="C:endoplasmic reticulum membrane"/>
    <property type="evidence" value="ECO:0007669"/>
    <property type="project" value="UniProtKB-SubCell"/>
</dbReference>
<keyword evidence="7" id="KW-0175">Coiled coil</keyword>
<keyword evidence="4" id="KW-0256">Endoplasmic reticulum</keyword>
<dbReference type="PANTHER" id="PTHR12825:SF0">
    <property type="entry name" value="VESICLE TRANSPORT PROTEIN SEC20"/>
    <property type="match status" value="1"/>
</dbReference>
<keyword evidence="8 10" id="KW-0472">Membrane</keyword>
<dbReference type="EMBL" id="KV423931">
    <property type="protein sequence ID" value="KZT60457.1"/>
    <property type="molecule type" value="Genomic_DNA"/>
</dbReference>
<evidence type="ECO:0000256" key="6">
    <source>
        <dbReference type="ARBA" id="ARBA00022989"/>
    </source>
</evidence>
<dbReference type="InParanoid" id="A0A165IE99"/>
<evidence type="ECO:0000256" key="7">
    <source>
        <dbReference type="ARBA" id="ARBA00023054"/>
    </source>
</evidence>
<evidence type="ECO:0000256" key="3">
    <source>
        <dbReference type="ARBA" id="ARBA00022692"/>
    </source>
</evidence>
<dbReference type="STRING" id="1353952.A0A165IE99"/>
<evidence type="ECO:0000313" key="13">
    <source>
        <dbReference type="Proteomes" id="UP000076842"/>
    </source>
</evidence>
<proteinExistence type="inferred from homology"/>
<keyword evidence="2" id="KW-0813">Transport</keyword>
<comment type="subcellular location">
    <subcellularLocation>
        <location evidence="1">Endoplasmic reticulum membrane</location>
        <topology evidence="1">Single-pass type IV membrane protein</topology>
    </subcellularLocation>
</comment>
<evidence type="ECO:0000256" key="8">
    <source>
        <dbReference type="ARBA" id="ARBA00023136"/>
    </source>
</evidence>
<dbReference type="InterPro" id="IPR005606">
    <property type="entry name" value="Sec20"/>
</dbReference>
<dbReference type="Proteomes" id="UP000076842">
    <property type="component" value="Unassembled WGS sequence"/>
</dbReference>
<dbReference type="FunCoup" id="A0A165IE99">
    <property type="interactions" value="51"/>
</dbReference>
<dbReference type="InterPro" id="IPR056173">
    <property type="entry name" value="Sec20_C"/>
</dbReference>
<evidence type="ECO:0000256" key="1">
    <source>
        <dbReference type="ARBA" id="ARBA00004163"/>
    </source>
</evidence>
<evidence type="ECO:0000256" key="4">
    <source>
        <dbReference type="ARBA" id="ARBA00022824"/>
    </source>
</evidence>
<feature type="domain" description="Sec20 C-terminal" evidence="11">
    <location>
        <begin position="146"/>
        <end position="236"/>
    </location>
</feature>
<evidence type="ECO:0000313" key="12">
    <source>
        <dbReference type="EMBL" id="KZT60457.1"/>
    </source>
</evidence>
<evidence type="ECO:0000256" key="10">
    <source>
        <dbReference type="SAM" id="Phobius"/>
    </source>
</evidence>
<dbReference type="GO" id="GO:0006890">
    <property type="term" value="P:retrograde vesicle-mediated transport, Golgi to endoplasmic reticulum"/>
    <property type="evidence" value="ECO:0007669"/>
    <property type="project" value="InterPro"/>
</dbReference>
<evidence type="ECO:0000259" key="11">
    <source>
        <dbReference type="Pfam" id="PF03908"/>
    </source>
</evidence>
<name>A0A165IE99_9BASI</name>
<evidence type="ECO:0000256" key="9">
    <source>
        <dbReference type="ARBA" id="ARBA00037934"/>
    </source>
</evidence>
<keyword evidence="13" id="KW-1185">Reference proteome</keyword>
<feature type="non-terminal residue" evidence="12">
    <location>
        <position position="1"/>
    </location>
</feature>
<protein>
    <submittedName>
        <fullName evidence="12">Sec20-domain-containing protein</fullName>
    </submittedName>
</protein>
<dbReference type="Pfam" id="PF03908">
    <property type="entry name" value="Sec20"/>
    <property type="match status" value="1"/>
</dbReference>
<sequence>LAALARRLTDMRTYQLPRLLACPGPLALHQQYASELREDLEGVLRGVRALELLVEGEEDDGREALAGQLQLGQLRAELDRLKRDARAAVLQSKRAIEAKSTRAELLAGAAPDSALDKCASPRMTRTVHRAADTRRVARSADALTNTSNEVTLALRRTMAAMQQEVERSVLSTQLLDASSRTLHAASHSYLSLTTLLNTSRTLITALERADWMDRALIFAALAFFLLVLAFILKQRIFDRGVRLAFWWLRFLP</sequence>
<dbReference type="GO" id="GO:0031201">
    <property type="term" value="C:SNARE complex"/>
    <property type="evidence" value="ECO:0007669"/>
    <property type="project" value="TreeGrafter"/>
</dbReference>
<organism evidence="12 13">
    <name type="scientific">Calocera cornea HHB12733</name>
    <dbReference type="NCBI Taxonomy" id="1353952"/>
    <lineage>
        <taxon>Eukaryota</taxon>
        <taxon>Fungi</taxon>
        <taxon>Dikarya</taxon>
        <taxon>Basidiomycota</taxon>
        <taxon>Agaricomycotina</taxon>
        <taxon>Dacrymycetes</taxon>
        <taxon>Dacrymycetales</taxon>
        <taxon>Dacrymycetaceae</taxon>
        <taxon>Calocera</taxon>
    </lineage>
</organism>
<dbReference type="AlphaFoldDB" id="A0A165IE99"/>
<dbReference type="GO" id="GO:0005484">
    <property type="term" value="F:SNAP receptor activity"/>
    <property type="evidence" value="ECO:0007669"/>
    <property type="project" value="InterPro"/>
</dbReference>
<evidence type="ECO:0000256" key="5">
    <source>
        <dbReference type="ARBA" id="ARBA00022892"/>
    </source>
</evidence>